<dbReference type="AlphaFoldDB" id="A0A0P7ZB21"/>
<dbReference type="Proteomes" id="UP000050360">
    <property type="component" value="Unassembled WGS sequence"/>
</dbReference>
<comment type="caution">
    <text evidence="1">The sequence shown here is derived from an EMBL/GenBank/DDBJ whole genome shotgun (WGS) entry which is preliminary data.</text>
</comment>
<accession>A0A0P7ZB21</accession>
<dbReference type="EMBL" id="LKCM01000309">
    <property type="protein sequence ID" value="KPQ41758.1"/>
    <property type="molecule type" value="Genomic_DNA"/>
</dbReference>
<gene>
    <name evidence="1" type="ORF">MPEBLZ_03687</name>
</gene>
<organism evidence="1 2">
    <name type="scientific">Candidatus Methanoperedens nitratireducens</name>
    <dbReference type="NCBI Taxonomy" id="1392998"/>
    <lineage>
        <taxon>Archaea</taxon>
        <taxon>Methanobacteriati</taxon>
        <taxon>Methanobacteriota</taxon>
        <taxon>Stenosarchaea group</taxon>
        <taxon>Methanomicrobia</taxon>
        <taxon>Methanosarcinales</taxon>
        <taxon>ANME-2 cluster</taxon>
        <taxon>Candidatus Methanoperedentaceae</taxon>
        <taxon>Candidatus Methanoperedens</taxon>
    </lineage>
</organism>
<proteinExistence type="predicted"/>
<protein>
    <submittedName>
        <fullName evidence="1">Uncharacterized protein</fullName>
    </submittedName>
</protein>
<evidence type="ECO:0000313" key="1">
    <source>
        <dbReference type="EMBL" id="KPQ41758.1"/>
    </source>
</evidence>
<evidence type="ECO:0000313" key="2">
    <source>
        <dbReference type="Proteomes" id="UP000050360"/>
    </source>
</evidence>
<sequence length="152" mass="18245">MTKNIFSSYEKSVITEVLDEIAESVFDDLDSLDVESDWEEVEEIQQKDVDPEEQASRMYDDVIESYLDVLREYQNNSRDDSATIQCMGILKGIYKFENERMNDLFDWGQYDNHKNLKQVIEEWRKGNTDPRNLKEMDKFVMENFPEWHEDTY</sequence>
<reference evidence="1 2" key="1">
    <citation type="submission" date="2015-09" db="EMBL/GenBank/DDBJ databases">
        <title>A metagenomics-based metabolic model of nitrate-dependent anaerobic oxidation of methane by Methanoperedens-like archaea.</title>
        <authorList>
            <person name="Arshad A."/>
            <person name="Speth D.R."/>
            <person name="De Graaf R.M."/>
            <person name="Op Den Camp H.J."/>
            <person name="Jetten M.S."/>
            <person name="Welte C.U."/>
        </authorList>
    </citation>
    <scope>NUCLEOTIDE SEQUENCE [LARGE SCALE GENOMIC DNA]</scope>
</reference>
<name>A0A0P7ZB21_9EURY</name>